<protein>
    <submittedName>
        <fullName evidence="1">Uncharacterized protein</fullName>
    </submittedName>
</protein>
<keyword evidence="2" id="KW-1185">Reference proteome</keyword>
<organism evidence="1 2">
    <name type="scientific">Mesorhizobium zhangyense</name>
    <dbReference type="NCBI Taxonomy" id="1776730"/>
    <lineage>
        <taxon>Bacteria</taxon>
        <taxon>Pseudomonadati</taxon>
        <taxon>Pseudomonadota</taxon>
        <taxon>Alphaproteobacteria</taxon>
        <taxon>Hyphomicrobiales</taxon>
        <taxon>Phyllobacteriaceae</taxon>
        <taxon>Mesorhizobium</taxon>
    </lineage>
</organism>
<evidence type="ECO:0000313" key="2">
    <source>
        <dbReference type="Proteomes" id="UP000481252"/>
    </source>
</evidence>
<reference evidence="1 2" key="1">
    <citation type="submission" date="2020-02" db="EMBL/GenBank/DDBJ databases">
        <title>Genome sequence of the type strain CGMCC 1.15528 of Mesorhizobium zhangyense.</title>
        <authorList>
            <person name="Gao J."/>
            <person name="Sun J."/>
        </authorList>
    </citation>
    <scope>NUCLEOTIDE SEQUENCE [LARGE SCALE GENOMIC DNA]</scope>
    <source>
        <strain evidence="1 2">CGMCC 1.15528</strain>
    </source>
</reference>
<dbReference type="AlphaFoldDB" id="A0A7C9VGN6"/>
<accession>A0A7C9VGN6</accession>
<comment type="caution">
    <text evidence="1">The sequence shown here is derived from an EMBL/GenBank/DDBJ whole genome shotgun (WGS) entry which is preliminary data.</text>
</comment>
<dbReference type="RefSeq" id="WP_165121380.1">
    <property type="nucleotide sequence ID" value="NZ_JAAKZG010000023.1"/>
</dbReference>
<dbReference type="EMBL" id="JAAKZG010000023">
    <property type="protein sequence ID" value="NGN45009.1"/>
    <property type="molecule type" value="Genomic_DNA"/>
</dbReference>
<proteinExistence type="predicted"/>
<sequence length="99" mass="10683">MSITIHIPGAKPEEIVRGLLAAQAVFDKAGVTPLQAAEAQYDMEGWDIQGFEGDGPDNSDICDVWREANAAAVEACCIGWPKDKVPDTAELELARQSLR</sequence>
<evidence type="ECO:0000313" key="1">
    <source>
        <dbReference type="EMBL" id="NGN45009.1"/>
    </source>
</evidence>
<gene>
    <name evidence="1" type="ORF">G6N74_28540</name>
</gene>
<dbReference type="Proteomes" id="UP000481252">
    <property type="component" value="Unassembled WGS sequence"/>
</dbReference>
<name>A0A7C9VGN6_9HYPH</name>